<gene>
    <name evidence="1" type="ORF">MASS_4203</name>
</gene>
<sequence length="147" mass="15838">MMVWLWALAVVAAAALLAVAVIGRDRGDGPTVRPLTASESMSDEQARAAAVSTVLAWIRERDAGHLANVKALSWLDVPGGAVALDVQALQDHRPLDPHRVIAFGRFEREGPLWSIYTHFADNGGVVFLLKVREGELRVDGIGRAPVP</sequence>
<protein>
    <submittedName>
        <fullName evidence="1">Uncharacterized protein</fullName>
    </submittedName>
</protein>
<reference evidence="1 2" key="1">
    <citation type="journal article" date="2013" name="Genome Announc.">
        <title>Complete Genome Sequence of Mycobacterium massiliense Clinical Strain Asan 50594, Belonging to the Type II Genotype.</title>
        <authorList>
            <person name="Kim B.J."/>
            <person name="Kim B.R."/>
            <person name="Hong S.H."/>
            <person name="Seok S.H."/>
            <person name="Kook Y.H."/>
            <person name="Kim B.J."/>
        </authorList>
    </citation>
    <scope>NUCLEOTIDE SEQUENCE [LARGE SCALE GENOMIC DNA]</scope>
    <source>
        <strain evidence="1 2">50594</strain>
    </source>
</reference>
<dbReference type="AlphaFoldDB" id="A0AB33AFX3"/>
<dbReference type="KEGG" id="mabb:MASS_4203"/>
<organism evidence="1 2">
    <name type="scientific">Mycobacteroides abscessus subsp. bolletii 50594</name>
    <dbReference type="NCBI Taxonomy" id="1303024"/>
    <lineage>
        <taxon>Bacteria</taxon>
        <taxon>Bacillati</taxon>
        <taxon>Actinomycetota</taxon>
        <taxon>Actinomycetes</taxon>
        <taxon>Mycobacteriales</taxon>
        <taxon>Mycobacteriaceae</taxon>
        <taxon>Mycobacteroides</taxon>
        <taxon>Mycobacteroides abscessus</taxon>
    </lineage>
</organism>
<accession>A0AB33AFX3</accession>
<evidence type="ECO:0000313" key="1">
    <source>
        <dbReference type="EMBL" id="AGM30805.1"/>
    </source>
</evidence>
<dbReference type="Proteomes" id="UP000013961">
    <property type="component" value="Chromosome"/>
</dbReference>
<evidence type="ECO:0000313" key="2">
    <source>
        <dbReference type="Proteomes" id="UP000013961"/>
    </source>
</evidence>
<name>A0AB33AFX3_9MYCO</name>
<proteinExistence type="predicted"/>
<dbReference type="EMBL" id="CP004374">
    <property type="protein sequence ID" value="AGM30805.1"/>
    <property type="molecule type" value="Genomic_DNA"/>
</dbReference>